<dbReference type="Proteomes" id="UP000041770">
    <property type="component" value="Unassembled WGS sequence"/>
</dbReference>
<dbReference type="AlphaFoldDB" id="A0A655XWE8"/>
<evidence type="ECO:0000313" key="1">
    <source>
        <dbReference type="EMBL" id="CSC23926.1"/>
    </source>
</evidence>
<gene>
    <name evidence="1" type="ORF">ERS013200_00923</name>
</gene>
<dbReference type="EMBL" id="CWQY01000004">
    <property type="protein sequence ID" value="CSC23926.1"/>
    <property type="molecule type" value="Genomic_DNA"/>
</dbReference>
<accession>A0A655XWE8</accession>
<evidence type="ECO:0000313" key="2">
    <source>
        <dbReference type="Proteomes" id="UP000041770"/>
    </source>
</evidence>
<proteinExistence type="predicted"/>
<reference evidence="1 2" key="1">
    <citation type="submission" date="2015-07" db="EMBL/GenBank/DDBJ databases">
        <authorList>
            <consortium name="Pathogen Informatics"/>
        </authorList>
    </citation>
    <scope>NUCLEOTIDE SEQUENCE [LARGE SCALE GENOMIC DNA]</scope>
    <source>
        <strain evidence="1 2">A316</strain>
    </source>
</reference>
<sequence length="89" mass="10682">MRQIFTCLAYVLSCFDFGTRKTDQFAVLRGLLTHYYRISTEWHWCASHNLHRFAAFNRFRIMTTGEHFRHYTVAIAFKIITAQRIAIHR</sequence>
<name>A0A655XWE8_VIBCL</name>
<protein>
    <submittedName>
        <fullName evidence="1">Uncharacterized protein</fullName>
    </submittedName>
</protein>
<organism evidence="1 2">
    <name type="scientific">Vibrio cholerae</name>
    <dbReference type="NCBI Taxonomy" id="666"/>
    <lineage>
        <taxon>Bacteria</taxon>
        <taxon>Pseudomonadati</taxon>
        <taxon>Pseudomonadota</taxon>
        <taxon>Gammaproteobacteria</taxon>
        <taxon>Vibrionales</taxon>
        <taxon>Vibrionaceae</taxon>
        <taxon>Vibrio</taxon>
    </lineage>
</organism>